<dbReference type="SMART" id="SM00490">
    <property type="entry name" value="HELICc"/>
    <property type="match status" value="1"/>
</dbReference>
<dbReference type="PROSITE" id="PS00518">
    <property type="entry name" value="ZF_RING_1"/>
    <property type="match status" value="1"/>
</dbReference>
<evidence type="ECO:0000256" key="5">
    <source>
        <dbReference type="ARBA" id="ARBA00022771"/>
    </source>
</evidence>
<feature type="region of interest" description="Disordered" evidence="12">
    <location>
        <begin position="973"/>
        <end position="1042"/>
    </location>
</feature>
<keyword evidence="18" id="KW-1185">Reference proteome</keyword>
<evidence type="ECO:0000256" key="4">
    <source>
        <dbReference type="ARBA" id="ARBA00022741"/>
    </source>
</evidence>
<dbReference type="Gene3D" id="3.30.40.10">
    <property type="entry name" value="Zinc/RING finger domain, C3HC4 (zinc finger)"/>
    <property type="match status" value="1"/>
</dbReference>
<dbReference type="Gene3D" id="3.40.50.300">
    <property type="entry name" value="P-loop containing nucleotide triphosphate hydrolases"/>
    <property type="match status" value="1"/>
</dbReference>
<dbReference type="PROSITE" id="PS51194">
    <property type="entry name" value="HELICASE_CTER"/>
    <property type="match status" value="1"/>
</dbReference>
<dbReference type="GO" id="GO:0008094">
    <property type="term" value="F:ATP-dependent activity, acting on DNA"/>
    <property type="evidence" value="ECO:0007669"/>
    <property type="project" value="TreeGrafter"/>
</dbReference>
<dbReference type="Pfam" id="PF00645">
    <property type="entry name" value="zf-PARP"/>
    <property type="match status" value="1"/>
</dbReference>
<keyword evidence="5 11" id="KW-0863">Zinc-finger</keyword>
<dbReference type="PROSITE" id="PS50089">
    <property type="entry name" value="ZF_RING_2"/>
    <property type="match status" value="1"/>
</dbReference>
<feature type="compositionally biased region" description="Low complexity" evidence="12">
    <location>
        <begin position="311"/>
        <end position="323"/>
    </location>
</feature>
<dbReference type="InterPro" id="IPR038718">
    <property type="entry name" value="SNF2-like_sf"/>
</dbReference>
<evidence type="ECO:0000256" key="9">
    <source>
        <dbReference type="ARBA" id="ARBA00022840"/>
    </source>
</evidence>
<feature type="domain" description="Helicase C-terminal" evidence="16">
    <location>
        <begin position="931"/>
        <end position="1141"/>
    </location>
</feature>
<dbReference type="SMART" id="SM01336">
    <property type="entry name" value="zf-PARP"/>
    <property type="match status" value="1"/>
</dbReference>
<keyword evidence="6" id="KW-0378">Hydrolase</keyword>
<dbReference type="GO" id="GO:0005634">
    <property type="term" value="C:nucleus"/>
    <property type="evidence" value="ECO:0007669"/>
    <property type="project" value="UniProtKB-SubCell"/>
</dbReference>
<dbReference type="Gene3D" id="3.30.1740.10">
    <property type="entry name" value="Zinc finger, PARP-type"/>
    <property type="match status" value="1"/>
</dbReference>
<evidence type="ECO:0000259" key="14">
    <source>
        <dbReference type="PROSITE" id="PS50089"/>
    </source>
</evidence>
<dbReference type="InterPro" id="IPR014001">
    <property type="entry name" value="Helicase_ATP-bd"/>
</dbReference>
<dbReference type="InterPro" id="IPR017907">
    <property type="entry name" value="Znf_RING_CS"/>
</dbReference>
<feature type="domain" description="Helicase ATP-binding" evidence="15">
    <location>
        <begin position="460"/>
        <end position="640"/>
    </location>
</feature>
<dbReference type="PANTHER" id="PTHR45626:SF17">
    <property type="entry name" value="HELICASE-LIKE TRANSCRIPTION FACTOR"/>
    <property type="match status" value="1"/>
</dbReference>
<dbReference type="InterPro" id="IPR049730">
    <property type="entry name" value="SNF2/RAD54-like_C"/>
</dbReference>
<evidence type="ECO:0000259" key="16">
    <source>
        <dbReference type="PROSITE" id="PS51194"/>
    </source>
</evidence>
<dbReference type="CDD" id="cd18793">
    <property type="entry name" value="SF2_C_SNF"/>
    <property type="match status" value="1"/>
</dbReference>
<dbReference type="GO" id="GO:0016818">
    <property type="term" value="F:hydrolase activity, acting on acid anhydrides, in phosphorus-containing anhydrides"/>
    <property type="evidence" value="ECO:0007669"/>
    <property type="project" value="InterPro"/>
</dbReference>
<evidence type="ECO:0000256" key="1">
    <source>
        <dbReference type="ARBA" id="ARBA00004123"/>
    </source>
</evidence>
<dbReference type="GO" id="GO:0005524">
    <property type="term" value="F:ATP binding"/>
    <property type="evidence" value="ECO:0007669"/>
    <property type="project" value="UniProtKB-KW"/>
</dbReference>
<evidence type="ECO:0000256" key="8">
    <source>
        <dbReference type="ARBA" id="ARBA00022833"/>
    </source>
</evidence>
<dbReference type="InterPro" id="IPR013083">
    <property type="entry name" value="Znf_RING/FYVE/PHD"/>
</dbReference>
<comment type="caution">
    <text evidence="17">The sequence shown here is derived from an EMBL/GenBank/DDBJ whole genome shotgun (WGS) entry which is preliminary data.</text>
</comment>
<dbReference type="Gene3D" id="3.40.50.10810">
    <property type="entry name" value="Tandem AAA-ATPase domain"/>
    <property type="match status" value="1"/>
</dbReference>
<dbReference type="InterPro" id="IPR001510">
    <property type="entry name" value="Znf_PARP"/>
</dbReference>
<feature type="compositionally biased region" description="Acidic residues" evidence="12">
    <location>
        <begin position="1001"/>
        <end position="1019"/>
    </location>
</feature>
<accession>A0AA38JBS7</accession>
<dbReference type="SUPFAM" id="SSF57716">
    <property type="entry name" value="Glucocorticoid receptor-like (DNA-binding domain)"/>
    <property type="match status" value="1"/>
</dbReference>
<dbReference type="Pfam" id="PF08797">
    <property type="entry name" value="HIRAN"/>
    <property type="match status" value="1"/>
</dbReference>
<comment type="similarity">
    <text evidence="2">Belongs to the SNF2/RAD54 helicase family.</text>
</comment>
<evidence type="ECO:0000313" key="17">
    <source>
        <dbReference type="EMBL" id="KAJ3733451.1"/>
    </source>
</evidence>
<keyword evidence="7" id="KW-0347">Helicase</keyword>
<evidence type="ECO:0000256" key="3">
    <source>
        <dbReference type="ARBA" id="ARBA00022723"/>
    </source>
</evidence>
<evidence type="ECO:0000313" key="18">
    <source>
        <dbReference type="Proteomes" id="UP001176059"/>
    </source>
</evidence>
<keyword evidence="9" id="KW-0067">ATP-binding</keyword>
<sequence length="1186" mass="132131">MASLHRLEYSKSTRSKCHGPICKGASMAPGSLRYGRITRDSVTLSENVEWRHWGCVTSHILAELAALIEDVPGFTQLTRADQQKIRVALAARRVAASDILASADPIVASISASASTTIASRPTIVNPRKRKGPGSNVPTCNTASSSQNMEVDVAEDEPMEEEEVQDELIVSMKAQVVGLQYYKGLVGPGEEVILVREPNNIHDRNAIRVDNIGHTQVGHIPRSVAAKLAPLMDSRAITVEGVMYNGNLSGFRGYSLDMTLKMYGPSDKVAQLQPRLVWATPGQRGFKSPGATAQAGNRRTTAKDSGGSRTPADAAPAPGSSSAQLQRYEKQQEALRKAVELRDMLNTMEKVNDQGRRSSLLDTLCTNEDILTLPAYESSPSIANGQLKVDLLKHQRQGLKWCLEHEYPELPKKEGDKPVQFWQVKKNGNKTFYLNRTLQILPTREFLTISPTVATNTPQEAPPTLGKGALFADAMGLGKTLTMISLIIATKDDVPKNFSNATLVVVPLSVLSNWEKQIQDHCVENTLTYCSYYGSQRAQLDARHLSSYDVVFTTYQTVAGEHESPKNQPVKKKKKAEKALFDVKWKRIVLDEGHSIRNPKAKMSQAVCALEAERRWILTGTPIINSPRDLGSLLTFLRICHPLDKEDFYKRLLLRPLKDGNPSGAELLRVRVIATTALMSHICLRRTKEMQDSAGNPLVPLPPVEMIKVQVTLNDEARSLYEEVEQLSGEKFEALMNGGSHAMMQSNALSMLTRMRQLALHPALLPRDYLDQLKQIDVGKSNHIEVTPEVKQRLQARLSQAIEECEECPICFSVPAEAEIKITSCSHVFCFPCIKESITRDSKCPMDRRALSLNDLHDPLPPMDMTQPSFRSQGDEMEEGLRNASSAKIEQLVQLLKLTPSGEKSLVFSQFTVGNYIHQSGNLAHSWLQSFLDKIAEVFEERGIPYVRFDGQMSAKRRADAITRFSVPLERMQAVKTSAAPGSRRASRKTSYNVSEGDRNDNEDDEDFGIDDGQSDFETEVTVTRKNKGKGKAKQTQGDSDFEDDLSFESIQNQNNPAVMLISLKAGALGLNLTVANNVYLMDPWWQEGIESQAIDRVNRIGQTKPVHVYQLIAENTVESKVLEIQDRKKKLIKEAFSGVKRRETERQHREARLQDFEQPDLNELDLIELFGVRQQEATQRAASQE</sequence>
<feature type="domain" description="PARP-type" evidence="13">
    <location>
        <begin position="5"/>
        <end position="93"/>
    </location>
</feature>
<evidence type="ECO:0000259" key="13">
    <source>
        <dbReference type="PROSITE" id="PS50064"/>
    </source>
</evidence>
<protein>
    <submittedName>
        <fullName evidence="17">SNF2 family N-terminal domain-containing protein</fullName>
    </submittedName>
</protein>
<dbReference type="PANTHER" id="PTHR45626">
    <property type="entry name" value="TRANSCRIPTION TERMINATION FACTOR 2-RELATED"/>
    <property type="match status" value="1"/>
</dbReference>
<feature type="domain" description="RING-type" evidence="14">
    <location>
        <begin position="808"/>
        <end position="848"/>
    </location>
</feature>
<dbReference type="SMART" id="SM00487">
    <property type="entry name" value="DEXDc"/>
    <property type="match status" value="1"/>
</dbReference>
<feature type="region of interest" description="Disordered" evidence="12">
    <location>
        <begin position="280"/>
        <end position="327"/>
    </location>
</feature>
<dbReference type="GO" id="GO:0004386">
    <property type="term" value="F:helicase activity"/>
    <property type="evidence" value="ECO:0007669"/>
    <property type="project" value="UniProtKB-KW"/>
</dbReference>
<dbReference type="GO" id="GO:0003677">
    <property type="term" value="F:DNA binding"/>
    <property type="evidence" value="ECO:0007669"/>
    <property type="project" value="InterPro"/>
</dbReference>
<keyword evidence="10" id="KW-0539">Nucleus</keyword>
<keyword evidence="4" id="KW-0547">Nucleotide-binding</keyword>
<dbReference type="Proteomes" id="UP001176059">
    <property type="component" value="Unassembled WGS sequence"/>
</dbReference>
<dbReference type="Pfam" id="PF13639">
    <property type="entry name" value="zf-RING_2"/>
    <property type="match status" value="1"/>
</dbReference>
<dbReference type="InterPro" id="IPR014905">
    <property type="entry name" value="HIRAN"/>
</dbReference>
<evidence type="ECO:0000256" key="12">
    <source>
        <dbReference type="SAM" id="MobiDB-lite"/>
    </source>
</evidence>
<name>A0AA38JBS7_9AGAR</name>
<evidence type="ECO:0000256" key="7">
    <source>
        <dbReference type="ARBA" id="ARBA00022806"/>
    </source>
</evidence>
<evidence type="ECO:0000256" key="2">
    <source>
        <dbReference type="ARBA" id="ARBA00007025"/>
    </source>
</evidence>
<dbReference type="SMART" id="SM00910">
    <property type="entry name" value="HIRAN"/>
    <property type="match status" value="1"/>
</dbReference>
<dbReference type="InterPro" id="IPR050628">
    <property type="entry name" value="SNF2_RAD54_helicase_TF"/>
</dbReference>
<keyword evidence="3" id="KW-0479">Metal-binding</keyword>
<evidence type="ECO:0000259" key="15">
    <source>
        <dbReference type="PROSITE" id="PS51192"/>
    </source>
</evidence>
<dbReference type="Pfam" id="PF00271">
    <property type="entry name" value="Helicase_C"/>
    <property type="match status" value="1"/>
</dbReference>
<dbReference type="EMBL" id="JANVFO010000017">
    <property type="protein sequence ID" value="KAJ3733451.1"/>
    <property type="molecule type" value="Genomic_DNA"/>
</dbReference>
<keyword evidence="8" id="KW-0862">Zinc</keyword>
<dbReference type="InterPro" id="IPR001841">
    <property type="entry name" value="Znf_RING"/>
</dbReference>
<dbReference type="GO" id="GO:0006281">
    <property type="term" value="P:DNA repair"/>
    <property type="evidence" value="ECO:0007669"/>
    <property type="project" value="TreeGrafter"/>
</dbReference>
<dbReference type="SUPFAM" id="SSF52540">
    <property type="entry name" value="P-loop containing nucleoside triphosphate hydrolases"/>
    <property type="match status" value="2"/>
</dbReference>
<dbReference type="SMART" id="SM00184">
    <property type="entry name" value="RING"/>
    <property type="match status" value="1"/>
</dbReference>
<dbReference type="PROSITE" id="PS50064">
    <property type="entry name" value="ZF_PARP_2"/>
    <property type="match status" value="1"/>
</dbReference>
<gene>
    <name evidence="17" type="ORF">DFJ43DRAFT_1137897</name>
</gene>
<dbReference type="Gene3D" id="3.30.70.2330">
    <property type="match status" value="1"/>
</dbReference>
<dbReference type="GO" id="GO:0008270">
    <property type="term" value="F:zinc ion binding"/>
    <property type="evidence" value="ECO:0007669"/>
    <property type="project" value="UniProtKB-KW"/>
</dbReference>
<dbReference type="AlphaFoldDB" id="A0AA38JBS7"/>
<dbReference type="SUPFAM" id="SSF57850">
    <property type="entry name" value="RING/U-box"/>
    <property type="match status" value="1"/>
</dbReference>
<reference evidence="17" key="1">
    <citation type="submission" date="2022-08" db="EMBL/GenBank/DDBJ databases">
        <authorList>
            <consortium name="DOE Joint Genome Institute"/>
            <person name="Min B."/>
            <person name="Sierra-Patev S."/>
            <person name="Naranjo-Ortiz M."/>
            <person name="Looney B."/>
            <person name="Konkel Z."/>
            <person name="Slot J.C."/>
            <person name="Sakamoto Y."/>
            <person name="Steenwyk J.L."/>
            <person name="Rokas A."/>
            <person name="Carro J."/>
            <person name="Camarero S."/>
            <person name="Ferreira P."/>
            <person name="Molpeceres G."/>
            <person name="Ruiz-duenas F.J."/>
            <person name="Serrano A."/>
            <person name="Henrissat B."/>
            <person name="Drula E."/>
            <person name="Hughes K.W."/>
            <person name="Mata J.L."/>
            <person name="Ishikawa N.K."/>
            <person name="Vargas-Isla R."/>
            <person name="Ushijima S."/>
            <person name="Smith C.A."/>
            <person name="Ahrendt S."/>
            <person name="Andreopoulos W."/>
            <person name="He G."/>
            <person name="LaButti K."/>
            <person name="Lipzen A."/>
            <person name="Ng V."/>
            <person name="Riley R."/>
            <person name="Sandor L."/>
            <person name="Barry K."/>
            <person name="Martinez A.T."/>
            <person name="Xiao Y."/>
            <person name="Gibbons J.G."/>
            <person name="Terashima K."/>
            <person name="Hibbett D.S."/>
            <person name="Grigoriev I.V."/>
        </authorList>
    </citation>
    <scope>NUCLEOTIDE SEQUENCE</scope>
    <source>
        <strain evidence="17">ET3784</strain>
    </source>
</reference>
<evidence type="ECO:0000256" key="10">
    <source>
        <dbReference type="ARBA" id="ARBA00023242"/>
    </source>
</evidence>
<organism evidence="17 18">
    <name type="scientific">Lentinula guzmanii</name>
    <dbReference type="NCBI Taxonomy" id="2804957"/>
    <lineage>
        <taxon>Eukaryota</taxon>
        <taxon>Fungi</taxon>
        <taxon>Dikarya</taxon>
        <taxon>Basidiomycota</taxon>
        <taxon>Agaricomycotina</taxon>
        <taxon>Agaricomycetes</taxon>
        <taxon>Agaricomycetidae</taxon>
        <taxon>Agaricales</taxon>
        <taxon>Marasmiineae</taxon>
        <taxon>Omphalotaceae</taxon>
        <taxon>Lentinula</taxon>
    </lineage>
</organism>
<dbReference type="PROSITE" id="PS51192">
    <property type="entry name" value="HELICASE_ATP_BIND_1"/>
    <property type="match status" value="1"/>
</dbReference>
<evidence type="ECO:0000256" key="6">
    <source>
        <dbReference type="ARBA" id="ARBA00022801"/>
    </source>
</evidence>
<reference evidence="17" key="2">
    <citation type="journal article" date="2023" name="Proc. Natl. Acad. Sci. U.S.A.">
        <title>A global phylogenomic analysis of the shiitake genus Lentinula.</title>
        <authorList>
            <person name="Sierra-Patev S."/>
            <person name="Min B."/>
            <person name="Naranjo-Ortiz M."/>
            <person name="Looney B."/>
            <person name="Konkel Z."/>
            <person name="Slot J.C."/>
            <person name="Sakamoto Y."/>
            <person name="Steenwyk J.L."/>
            <person name="Rokas A."/>
            <person name="Carro J."/>
            <person name="Camarero S."/>
            <person name="Ferreira P."/>
            <person name="Molpeceres G."/>
            <person name="Ruiz-Duenas F.J."/>
            <person name="Serrano A."/>
            <person name="Henrissat B."/>
            <person name="Drula E."/>
            <person name="Hughes K.W."/>
            <person name="Mata J.L."/>
            <person name="Ishikawa N.K."/>
            <person name="Vargas-Isla R."/>
            <person name="Ushijima S."/>
            <person name="Smith C.A."/>
            <person name="Donoghue J."/>
            <person name="Ahrendt S."/>
            <person name="Andreopoulos W."/>
            <person name="He G."/>
            <person name="LaButti K."/>
            <person name="Lipzen A."/>
            <person name="Ng V."/>
            <person name="Riley R."/>
            <person name="Sandor L."/>
            <person name="Barry K."/>
            <person name="Martinez A.T."/>
            <person name="Xiao Y."/>
            <person name="Gibbons J.G."/>
            <person name="Terashima K."/>
            <person name="Grigoriev I.V."/>
            <person name="Hibbett D."/>
        </authorList>
    </citation>
    <scope>NUCLEOTIDE SEQUENCE</scope>
    <source>
        <strain evidence="17">ET3784</strain>
    </source>
</reference>
<dbReference type="InterPro" id="IPR036957">
    <property type="entry name" value="Znf_PARP_sf"/>
</dbReference>
<dbReference type="InterPro" id="IPR001650">
    <property type="entry name" value="Helicase_C-like"/>
</dbReference>
<evidence type="ECO:0000256" key="11">
    <source>
        <dbReference type="PROSITE-ProRule" id="PRU00175"/>
    </source>
</evidence>
<proteinExistence type="inferred from homology"/>
<dbReference type="InterPro" id="IPR027417">
    <property type="entry name" value="P-loop_NTPase"/>
</dbReference>
<dbReference type="InterPro" id="IPR000330">
    <property type="entry name" value="SNF2_N"/>
</dbReference>
<comment type="subcellular location">
    <subcellularLocation>
        <location evidence="1">Nucleus</location>
    </subcellularLocation>
</comment>
<feature type="region of interest" description="Disordered" evidence="12">
    <location>
        <begin position="121"/>
        <end position="150"/>
    </location>
</feature>
<feature type="compositionally biased region" description="Polar residues" evidence="12">
    <location>
        <begin position="136"/>
        <end position="149"/>
    </location>
</feature>
<dbReference type="Pfam" id="PF00176">
    <property type="entry name" value="SNF2-rel_dom"/>
    <property type="match status" value="1"/>
</dbReference>